<dbReference type="NCBIfam" id="TIGR00696">
    <property type="entry name" value="wecG_tagA_cpsF"/>
    <property type="match status" value="1"/>
</dbReference>
<comment type="function">
    <text evidence="5">Catalyzes the conversion of GlcNAc-PP-undecaprenol into ManNAc-GlcNAc-PP-undecaprenol, the first committed lipid intermediate in the de novo synthesis of teichoic acid.</text>
</comment>
<comment type="similarity">
    <text evidence="5">Belongs to the glycosyltransferase 26 family. TagA/TarA subfamily.</text>
</comment>
<dbReference type="Proteomes" id="UP001338137">
    <property type="component" value="Unassembled WGS sequence"/>
</dbReference>
<evidence type="ECO:0000313" key="6">
    <source>
        <dbReference type="EMBL" id="MEC0230599.1"/>
    </source>
</evidence>
<gene>
    <name evidence="6" type="ORF">P4I72_26040</name>
</gene>
<accession>A0ABU6G8V7</accession>
<dbReference type="EMBL" id="JARLKY010000074">
    <property type="protein sequence ID" value="MEC0230599.1"/>
    <property type="molecule type" value="Genomic_DNA"/>
</dbReference>
<evidence type="ECO:0000256" key="4">
    <source>
        <dbReference type="ARBA" id="ARBA00023316"/>
    </source>
</evidence>
<comment type="caution">
    <text evidence="6">The sequence shown here is derived from an EMBL/GenBank/DDBJ whole genome shotgun (WGS) entry which is preliminary data.</text>
</comment>
<evidence type="ECO:0000256" key="1">
    <source>
        <dbReference type="ARBA" id="ARBA00022676"/>
    </source>
</evidence>
<keyword evidence="7" id="KW-1185">Reference proteome</keyword>
<dbReference type="HAMAP" id="MF_02070">
    <property type="entry name" value="TagA_TarA"/>
    <property type="match status" value="1"/>
</dbReference>
<comment type="catalytic activity">
    <reaction evidence="5">
        <text>UDP-N-acetyl-alpha-D-mannosamine + N-acetyl-alpha-D-glucosaminyl-di-trans,octa-cis-undecaprenyl diphosphate = N-acetyl-beta-D-mannosaminyl-(1-&gt;4)-N-acetyl-alpha-D-glucosaminyl di-trans,octa-cis-undecaprenyl diphosphate + UDP + H(+)</text>
        <dbReference type="Rhea" id="RHEA:16053"/>
        <dbReference type="ChEBI" id="CHEBI:15378"/>
        <dbReference type="ChEBI" id="CHEBI:58223"/>
        <dbReference type="ChEBI" id="CHEBI:62959"/>
        <dbReference type="ChEBI" id="CHEBI:68623"/>
        <dbReference type="ChEBI" id="CHEBI:132210"/>
        <dbReference type="EC" id="2.4.1.187"/>
    </reaction>
</comment>
<keyword evidence="3 5" id="KW-0777">Teichoic acid biosynthesis</keyword>
<dbReference type="InterPro" id="IPR034714">
    <property type="entry name" value="TagA_TarA"/>
</dbReference>
<organism evidence="6 7">
    <name type="scientific">Paenibacillus alba</name>
    <dbReference type="NCBI Taxonomy" id="1197127"/>
    <lineage>
        <taxon>Bacteria</taxon>
        <taxon>Bacillati</taxon>
        <taxon>Bacillota</taxon>
        <taxon>Bacilli</taxon>
        <taxon>Bacillales</taxon>
        <taxon>Paenibacillaceae</taxon>
        <taxon>Paenibacillus</taxon>
    </lineage>
</organism>
<evidence type="ECO:0000256" key="5">
    <source>
        <dbReference type="HAMAP-Rule" id="MF_02070"/>
    </source>
</evidence>
<keyword evidence="4 5" id="KW-0961">Cell wall biogenesis/degradation</keyword>
<evidence type="ECO:0000256" key="3">
    <source>
        <dbReference type="ARBA" id="ARBA00022944"/>
    </source>
</evidence>
<dbReference type="PANTHER" id="PTHR34136:SF1">
    <property type="entry name" value="UDP-N-ACETYL-D-MANNOSAMINURONIC ACID TRANSFERASE"/>
    <property type="match status" value="1"/>
</dbReference>
<comment type="pathway">
    <text evidence="5">Cell wall biogenesis; teichoic acid biosynthesis.</text>
</comment>
<dbReference type="CDD" id="cd06533">
    <property type="entry name" value="Glyco_transf_WecG_TagA"/>
    <property type="match status" value="1"/>
</dbReference>
<name>A0ABU6G8V7_9BACL</name>
<dbReference type="Pfam" id="PF03808">
    <property type="entry name" value="Glyco_tran_WecG"/>
    <property type="match status" value="1"/>
</dbReference>
<dbReference type="RefSeq" id="WP_326074615.1">
    <property type="nucleotide sequence ID" value="NZ_JARLKY010000074.1"/>
</dbReference>
<protein>
    <recommendedName>
        <fullName evidence="5">N-acetylglucosaminyldiphosphoundecaprenol N-acetyl-beta-D-mannosaminyltransferase</fullName>
        <ecNumber evidence="5">2.4.1.187</ecNumber>
    </recommendedName>
    <alternativeName>
        <fullName evidence="5">N-acetylmannosaminyltransferase</fullName>
    </alternativeName>
    <alternativeName>
        <fullName evidence="5">UDP-N-acetylmannosamine transferase</fullName>
    </alternativeName>
    <alternativeName>
        <fullName evidence="5">UDP-N-acetylmannosamine:N-acetylglucosaminyl pyrophosphorylundecaprenol N-acetylmannosaminyltransferase</fullName>
    </alternativeName>
</protein>
<keyword evidence="1 5" id="KW-0328">Glycosyltransferase</keyword>
<sequence length="245" mass="27617">MNYSQIMGIPVPKITMKETVEIIDQVIVDKKAELFHVVTLNPEITMSCQHDSQLRSIIDEAGHLTADGAGIVMVSRLKGNPLPERVTGCDLLIHLLERGNRNHWSFYLLGASEMTSSKAAEEISLKYPNISLIGRQHGFFEQKDEARIAEEIATLSPDVLVVALGAPKAELWIHKFKSKLNVRVAIGVGGSLDVIAGTVKRAPVAWRKLNVEWLYRLINQPSRWRRQLILPRFAVKAFMFKENKR</sequence>
<dbReference type="EC" id="2.4.1.187" evidence="5"/>
<dbReference type="PANTHER" id="PTHR34136">
    <property type="match status" value="1"/>
</dbReference>
<dbReference type="InterPro" id="IPR004629">
    <property type="entry name" value="WecG_TagA_CpsF"/>
</dbReference>
<proteinExistence type="inferred from homology"/>
<reference evidence="6 7" key="1">
    <citation type="submission" date="2023-03" db="EMBL/GenBank/DDBJ databases">
        <title>Bacillus Genome Sequencing.</title>
        <authorList>
            <person name="Dunlap C."/>
        </authorList>
    </citation>
    <scope>NUCLEOTIDE SEQUENCE [LARGE SCALE GENOMIC DNA]</scope>
    <source>
        <strain evidence="6 7">BD-533</strain>
    </source>
</reference>
<evidence type="ECO:0000256" key="2">
    <source>
        <dbReference type="ARBA" id="ARBA00022679"/>
    </source>
</evidence>
<evidence type="ECO:0000313" key="7">
    <source>
        <dbReference type="Proteomes" id="UP001338137"/>
    </source>
</evidence>
<keyword evidence="2 5" id="KW-0808">Transferase</keyword>